<accession>A0A5A8CIW5</accession>
<evidence type="ECO:0000313" key="2">
    <source>
        <dbReference type="Proteomes" id="UP000323011"/>
    </source>
</evidence>
<dbReference type="EMBL" id="VLTN01000018">
    <property type="protein sequence ID" value="KAA0152956.1"/>
    <property type="molecule type" value="Genomic_DNA"/>
</dbReference>
<evidence type="ECO:0000313" key="1">
    <source>
        <dbReference type="EMBL" id="KAA0152956.1"/>
    </source>
</evidence>
<dbReference type="Proteomes" id="UP000323011">
    <property type="component" value="Unassembled WGS sequence"/>
</dbReference>
<dbReference type="InterPro" id="IPR008551">
    <property type="entry name" value="TANGO2"/>
</dbReference>
<gene>
    <name evidence="1" type="ORF">FNF29_03479</name>
</gene>
<keyword evidence="2" id="KW-1185">Reference proteome</keyword>
<name>A0A5A8CIW5_CAFRO</name>
<proteinExistence type="predicted"/>
<reference evidence="1 2" key="1">
    <citation type="submission" date="2019-07" db="EMBL/GenBank/DDBJ databases">
        <title>Genomes of Cafeteria roenbergensis.</title>
        <authorList>
            <person name="Fischer M.G."/>
            <person name="Hackl T."/>
            <person name="Roman M."/>
        </authorList>
    </citation>
    <scope>NUCLEOTIDE SEQUENCE [LARGE SCALE GENOMIC DNA]</scope>
    <source>
        <strain evidence="1 2">BVI</strain>
    </source>
</reference>
<organism evidence="1 2">
    <name type="scientific">Cafeteria roenbergensis</name>
    <name type="common">Marine flagellate</name>
    <dbReference type="NCBI Taxonomy" id="33653"/>
    <lineage>
        <taxon>Eukaryota</taxon>
        <taxon>Sar</taxon>
        <taxon>Stramenopiles</taxon>
        <taxon>Bigyra</taxon>
        <taxon>Opalozoa</taxon>
        <taxon>Bicosoecida</taxon>
        <taxon>Cafeteriaceae</taxon>
        <taxon>Cafeteria</taxon>
    </lineage>
</organism>
<sequence length="429" mass="44018">MCILLILRRPVPGVRFLLMHNRDEVISRAVGPLEVRDGILAVFDQEAGGTWMGMDVATGRIASLTNVRSTVGPSKDEAVSRGILVTSALKGDLGGGASSGGETCVALPGPMAGFNLVVAEPGADAPSLLTNRTRASSTMGGCLAAEIGVVRGPEDEGPEGRTATLTPLADGAHCVSNSVMDDQAWPKVRWLRHEAVRALERMRASGSARDAARTGLGEPGSPARAAAAAAAAAAANAGAGSGRDEDPALPALAELVRTLAPLMLATSVTTAEWEASVSADDVAWSQAPRDVELRLQRGPFMAASPGYPASLTTRTVTVAAHTDGFAYFASKDLEPVQRAAAGEPAAGVAGEFTAGEGVADVSASFHELVGEAWPAESPITVDEAAGRGLAAVAPFGGEAGPDPGGARLRQQLEEAWSQRWRVGRVPIRG</sequence>
<dbReference type="PANTHER" id="PTHR17985:SF8">
    <property type="entry name" value="TRANSPORT AND GOLGI ORGANIZATION PROTEIN 2 HOMOLOG"/>
    <property type="match status" value="1"/>
</dbReference>
<comment type="caution">
    <text evidence="1">The sequence shown here is derived from an EMBL/GenBank/DDBJ whole genome shotgun (WGS) entry which is preliminary data.</text>
</comment>
<dbReference type="Pfam" id="PF05742">
    <property type="entry name" value="TANGO2"/>
    <property type="match status" value="1"/>
</dbReference>
<dbReference type="AlphaFoldDB" id="A0A5A8CIW5"/>
<protein>
    <submittedName>
        <fullName evidence="1">Uncharacterized protein</fullName>
    </submittedName>
</protein>
<dbReference type="PANTHER" id="PTHR17985">
    <property type="entry name" value="SER/THR-RICH PROTEIN T10 IN DGCR REGION"/>
    <property type="match status" value="1"/>
</dbReference>